<comment type="similarity">
    <text evidence="1">Belongs to the sigma-70 factor family. ECF subfamily.</text>
</comment>
<dbReference type="InterPro" id="IPR036388">
    <property type="entry name" value="WH-like_DNA-bd_sf"/>
</dbReference>
<accession>A0A6G9AJD6</accession>
<reference evidence="7 8" key="1">
    <citation type="submission" date="2020-03" db="EMBL/GenBank/DDBJ databases">
        <authorList>
            <person name="Kim M.K."/>
        </authorList>
    </citation>
    <scope>NUCLEOTIDE SEQUENCE [LARGE SCALE GENOMIC DNA]</scope>
    <source>
        <strain evidence="7 8">BT328</strain>
    </source>
</reference>
<dbReference type="NCBIfam" id="TIGR02937">
    <property type="entry name" value="sigma70-ECF"/>
    <property type="match status" value="1"/>
</dbReference>
<dbReference type="Gene3D" id="1.10.1740.10">
    <property type="match status" value="1"/>
</dbReference>
<evidence type="ECO:0000256" key="2">
    <source>
        <dbReference type="ARBA" id="ARBA00023015"/>
    </source>
</evidence>
<gene>
    <name evidence="7" type="ORF">G8759_07200</name>
</gene>
<keyword evidence="8" id="KW-1185">Reference proteome</keyword>
<dbReference type="GO" id="GO:0003677">
    <property type="term" value="F:DNA binding"/>
    <property type="evidence" value="ECO:0007669"/>
    <property type="project" value="InterPro"/>
</dbReference>
<name>A0A6G9AJD6_9BACT</name>
<evidence type="ECO:0000256" key="1">
    <source>
        <dbReference type="ARBA" id="ARBA00010641"/>
    </source>
</evidence>
<dbReference type="SUPFAM" id="SSF88946">
    <property type="entry name" value="Sigma2 domain of RNA polymerase sigma factors"/>
    <property type="match status" value="1"/>
</dbReference>
<dbReference type="PANTHER" id="PTHR43133">
    <property type="entry name" value="RNA POLYMERASE ECF-TYPE SIGMA FACTO"/>
    <property type="match status" value="1"/>
</dbReference>
<dbReference type="InterPro" id="IPR014284">
    <property type="entry name" value="RNA_pol_sigma-70_dom"/>
</dbReference>
<keyword evidence="3" id="KW-0731">Sigma factor</keyword>
<dbReference type="KEGG" id="spib:G8759_07200"/>
<dbReference type="RefSeq" id="WP_167206548.1">
    <property type="nucleotide sequence ID" value="NZ_CP050063.1"/>
</dbReference>
<evidence type="ECO:0000256" key="4">
    <source>
        <dbReference type="ARBA" id="ARBA00023163"/>
    </source>
</evidence>
<feature type="domain" description="RNA polymerase sigma factor 70 region 4 type 2" evidence="6">
    <location>
        <begin position="124"/>
        <end position="174"/>
    </location>
</feature>
<evidence type="ECO:0000259" key="6">
    <source>
        <dbReference type="Pfam" id="PF08281"/>
    </source>
</evidence>
<dbReference type="SUPFAM" id="SSF88659">
    <property type="entry name" value="Sigma3 and sigma4 domains of RNA polymerase sigma factors"/>
    <property type="match status" value="1"/>
</dbReference>
<evidence type="ECO:0000313" key="8">
    <source>
        <dbReference type="Proteomes" id="UP000501802"/>
    </source>
</evidence>
<dbReference type="InterPro" id="IPR013324">
    <property type="entry name" value="RNA_pol_sigma_r3/r4-like"/>
</dbReference>
<sequence>MNTKQLHDEQLVTLFHQGNRASFEEIYKRYWYKLFKIAYHQINVQEDAEELIQDIFMSLWKRRSIIIIKQLDLYLMLAVKNQVYKYMKSKISLQKYREYIIFQDIYQNHPTDDFVSFHELMDATEAALGRLPEKSADVFRRSRFHNQSVREIAEDLNLSEKAVEYHITKSLKFLRENLSHYQSDN</sequence>
<evidence type="ECO:0000313" key="7">
    <source>
        <dbReference type="EMBL" id="QIP12426.1"/>
    </source>
</evidence>
<dbReference type="Pfam" id="PF08281">
    <property type="entry name" value="Sigma70_r4_2"/>
    <property type="match status" value="1"/>
</dbReference>
<organism evidence="7 8">
    <name type="scientific">Spirosoma aureum</name>
    <dbReference type="NCBI Taxonomy" id="2692134"/>
    <lineage>
        <taxon>Bacteria</taxon>
        <taxon>Pseudomonadati</taxon>
        <taxon>Bacteroidota</taxon>
        <taxon>Cytophagia</taxon>
        <taxon>Cytophagales</taxon>
        <taxon>Cytophagaceae</taxon>
        <taxon>Spirosoma</taxon>
    </lineage>
</organism>
<dbReference type="EMBL" id="CP050063">
    <property type="protein sequence ID" value="QIP12426.1"/>
    <property type="molecule type" value="Genomic_DNA"/>
</dbReference>
<proteinExistence type="inferred from homology"/>
<dbReference type="InterPro" id="IPR013249">
    <property type="entry name" value="RNA_pol_sigma70_r4_t2"/>
</dbReference>
<dbReference type="PANTHER" id="PTHR43133:SF46">
    <property type="entry name" value="RNA POLYMERASE SIGMA-70 FACTOR ECF SUBFAMILY"/>
    <property type="match status" value="1"/>
</dbReference>
<dbReference type="GO" id="GO:0016987">
    <property type="term" value="F:sigma factor activity"/>
    <property type="evidence" value="ECO:0007669"/>
    <property type="project" value="UniProtKB-KW"/>
</dbReference>
<evidence type="ECO:0000259" key="5">
    <source>
        <dbReference type="Pfam" id="PF04542"/>
    </source>
</evidence>
<keyword evidence="2" id="KW-0805">Transcription regulation</keyword>
<dbReference type="InterPro" id="IPR013325">
    <property type="entry name" value="RNA_pol_sigma_r2"/>
</dbReference>
<dbReference type="Proteomes" id="UP000501802">
    <property type="component" value="Chromosome"/>
</dbReference>
<dbReference type="Pfam" id="PF04542">
    <property type="entry name" value="Sigma70_r2"/>
    <property type="match status" value="1"/>
</dbReference>
<dbReference type="InterPro" id="IPR039425">
    <property type="entry name" value="RNA_pol_sigma-70-like"/>
</dbReference>
<dbReference type="GO" id="GO:0006352">
    <property type="term" value="P:DNA-templated transcription initiation"/>
    <property type="evidence" value="ECO:0007669"/>
    <property type="project" value="InterPro"/>
</dbReference>
<dbReference type="AlphaFoldDB" id="A0A6G9AJD6"/>
<keyword evidence="4" id="KW-0804">Transcription</keyword>
<protein>
    <submittedName>
        <fullName evidence="7">Sigma-70 family RNA polymerase sigma factor</fullName>
    </submittedName>
</protein>
<dbReference type="Gene3D" id="1.10.10.10">
    <property type="entry name" value="Winged helix-like DNA-binding domain superfamily/Winged helix DNA-binding domain"/>
    <property type="match status" value="1"/>
</dbReference>
<evidence type="ECO:0000256" key="3">
    <source>
        <dbReference type="ARBA" id="ARBA00023082"/>
    </source>
</evidence>
<dbReference type="InterPro" id="IPR007627">
    <property type="entry name" value="RNA_pol_sigma70_r2"/>
</dbReference>
<feature type="domain" description="RNA polymerase sigma-70 region 2" evidence="5">
    <location>
        <begin position="27"/>
        <end position="89"/>
    </location>
</feature>